<gene>
    <name evidence="1" type="ORF">L195_g034232</name>
</gene>
<dbReference type="PANTHER" id="PTHR36617:SF16">
    <property type="entry name" value="OS04G0516500 PROTEIN"/>
    <property type="match status" value="1"/>
</dbReference>
<protein>
    <submittedName>
        <fullName evidence="1">Ribonuclease H</fullName>
    </submittedName>
</protein>
<dbReference type="EMBL" id="ASHM01033763">
    <property type="protein sequence ID" value="PNX78255.1"/>
    <property type="molecule type" value="Genomic_DNA"/>
</dbReference>
<evidence type="ECO:0000313" key="2">
    <source>
        <dbReference type="Proteomes" id="UP000236291"/>
    </source>
</evidence>
<dbReference type="AlphaFoldDB" id="A0A2K3LI86"/>
<dbReference type="ExpressionAtlas" id="A0A2K3LI86">
    <property type="expression patterns" value="baseline"/>
</dbReference>
<accession>A0A2K3LI86</accession>
<comment type="caution">
    <text evidence="1">The sequence shown here is derived from an EMBL/GenBank/DDBJ whole genome shotgun (WGS) entry which is preliminary data.</text>
</comment>
<reference evidence="1 2" key="2">
    <citation type="journal article" date="2017" name="Front. Plant Sci.">
        <title>Gene Classification and Mining of Molecular Markers Useful in Red Clover (Trifolium pratense) Breeding.</title>
        <authorList>
            <person name="Istvanek J."/>
            <person name="Dluhosova J."/>
            <person name="Dluhos P."/>
            <person name="Patkova L."/>
            <person name="Nedelnik J."/>
            <person name="Repkova J."/>
        </authorList>
    </citation>
    <scope>NUCLEOTIDE SEQUENCE [LARGE SCALE GENOMIC DNA]</scope>
    <source>
        <strain evidence="2">cv. Tatra</strain>
        <tissue evidence="1">Young leaves</tissue>
    </source>
</reference>
<dbReference type="Proteomes" id="UP000236291">
    <property type="component" value="Unassembled WGS sequence"/>
</dbReference>
<sequence>MVQVLHHFRKWEVVCRPKSCGGLGVRDIRAVNISLLTKWRWRLLSNDLCMWKEVIRGKYGDAVIGRVALGEDCKPWFSSTWWRDICSIGTNLETNWFLDEVVKKMGNGAQTSFWKDKWIGDVSFYDKFPRLYSISTQKEDLVAVLCNRDGEVRWNLQLQRRLFVWESNQLDELLTIINPVILSGMEDQWGWKAEKGGLFTVKSTYVLLVKQFLGETSLTREETTAFKAIWKSPAPSKIVGFAWLALHNRIPQEITSFADGELN</sequence>
<dbReference type="PANTHER" id="PTHR36617">
    <property type="entry name" value="PROTEIN, PUTATIVE-RELATED"/>
    <property type="match status" value="1"/>
</dbReference>
<organism evidence="1 2">
    <name type="scientific">Trifolium pratense</name>
    <name type="common">Red clover</name>
    <dbReference type="NCBI Taxonomy" id="57577"/>
    <lineage>
        <taxon>Eukaryota</taxon>
        <taxon>Viridiplantae</taxon>
        <taxon>Streptophyta</taxon>
        <taxon>Embryophyta</taxon>
        <taxon>Tracheophyta</taxon>
        <taxon>Spermatophyta</taxon>
        <taxon>Magnoliopsida</taxon>
        <taxon>eudicotyledons</taxon>
        <taxon>Gunneridae</taxon>
        <taxon>Pentapetalae</taxon>
        <taxon>rosids</taxon>
        <taxon>fabids</taxon>
        <taxon>Fabales</taxon>
        <taxon>Fabaceae</taxon>
        <taxon>Papilionoideae</taxon>
        <taxon>50 kb inversion clade</taxon>
        <taxon>NPAAA clade</taxon>
        <taxon>Hologalegina</taxon>
        <taxon>IRL clade</taxon>
        <taxon>Trifolieae</taxon>
        <taxon>Trifolium</taxon>
    </lineage>
</organism>
<proteinExistence type="predicted"/>
<reference evidence="1 2" key="1">
    <citation type="journal article" date="2014" name="Am. J. Bot.">
        <title>Genome assembly and annotation for red clover (Trifolium pratense; Fabaceae).</title>
        <authorList>
            <person name="Istvanek J."/>
            <person name="Jaros M."/>
            <person name="Krenek A."/>
            <person name="Repkova J."/>
        </authorList>
    </citation>
    <scope>NUCLEOTIDE SEQUENCE [LARGE SCALE GENOMIC DNA]</scope>
    <source>
        <strain evidence="2">cv. Tatra</strain>
        <tissue evidence="1">Young leaves</tissue>
    </source>
</reference>
<name>A0A2K3LI86_TRIPR</name>
<evidence type="ECO:0000313" key="1">
    <source>
        <dbReference type="EMBL" id="PNX78255.1"/>
    </source>
</evidence>